<evidence type="ECO:0000256" key="2">
    <source>
        <dbReference type="ARBA" id="ARBA00023239"/>
    </source>
</evidence>
<dbReference type="Pfam" id="PF14031">
    <property type="entry name" value="D-ser_dehydrat"/>
    <property type="match status" value="1"/>
</dbReference>
<dbReference type="SUPFAM" id="SSF51419">
    <property type="entry name" value="PLP-binding barrel"/>
    <property type="match status" value="1"/>
</dbReference>
<reference evidence="4 5" key="1">
    <citation type="journal article" date="2014" name="BMC Genomics">
        <title>Comparison of environmental and isolate Sulfobacillus genomes reveals diverse carbon, sulfur, nitrogen, and hydrogen metabolisms.</title>
        <authorList>
            <person name="Justice N.B."/>
            <person name="Norman A."/>
            <person name="Brown C.T."/>
            <person name="Singh A."/>
            <person name="Thomas B.C."/>
            <person name="Banfield J.F."/>
        </authorList>
    </citation>
    <scope>NUCLEOTIDE SEQUENCE [LARGE SCALE GENOMIC DNA]</scope>
    <source>
        <strain evidence="4">AMDSBA1</strain>
    </source>
</reference>
<proteinExistence type="inferred from homology"/>
<dbReference type="InterPro" id="IPR026956">
    <property type="entry name" value="D-ser_dehydrat-like_dom"/>
</dbReference>
<dbReference type="InterPro" id="IPR042208">
    <property type="entry name" value="D-ser_dehydrat-like_sf"/>
</dbReference>
<dbReference type="Pfam" id="PF01168">
    <property type="entry name" value="Ala_racemase_N"/>
    <property type="match status" value="1"/>
</dbReference>
<dbReference type="InterPro" id="IPR001608">
    <property type="entry name" value="Ala_racemase_N"/>
</dbReference>
<dbReference type="Proteomes" id="UP000242699">
    <property type="component" value="Unassembled WGS sequence"/>
</dbReference>
<evidence type="ECO:0000313" key="5">
    <source>
        <dbReference type="Proteomes" id="UP000242699"/>
    </source>
</evidence>
<comment type="similarity">
    <text evidence="1">Belongs to the DSD1 family.</text>
</comment>
<evidence type="ECO:0000256" key="1">
    <source>
        <dbReference type="ARBA" id="ARBA00005323"/>
    </source>
</evidence>
<dbReference type="InterPro" id="IPR051466">
    <property type="entry name" value="D-amino_acid_metab_enzyme"/>
</dbReference>
<sequence>MSHSFDQLETPFVAIDLDVVENNIKTMQDRAAERRLTVRPHTKTHKQPFLARKQFNRGATSLTVAKLDEAEVMLQAGFSDLLIAYPLVGAAKAYRLATLMVRGLRPTVSIDSLVSMRTLSQAAALAQRPINVLVEVDTGFHRCGLTGSAVIELADAIHNEPGLTFQGLMSFAGHIAGNTDRAVIRRIIRDEDEQMAQYRKNLESRHLAVETVSVGGTILSHNMDVIEHATEIRPGIYIFNDMGIVYSGSVKIEQCAARIWATVVSQPAENRAVLDAGSKMLSTDGPLKGAYGYVVGFPGWTIARLSEEHAVVEIAPEAPRPEIGDRVSIIPNHICTVMNLQNNVVGVENGQVTAILPIMSRGGTH</sequence>
<dbReference type="Gene3D" id="3.20.20.10">
    <property type="entry name" value="Alanine racemase"/>
    <property type="match status" value="1"/>
</dbReference>
<dbReference type="AlphaFoldDB" id="A0A2T2WV13"/>
<evidence type="ECO:0000259" key="3">
    <source>
        <dbReference type="SMART" id="SM01119"/>
    </source>
</evidence>
<gene>
    <name evidence="4" type="ORF">C7B43_15125</name>
</gene>
<dbReference type="PANTHER" id="PTHR28004:SF2">
    <property type="entry name" value="D-SERINE DEHYDRATASE"/>
    <property type="match status" value="1"/>
</dbReference>
<feature type="domain" description="D-serine dehydratase-like" evidence="3">
    <location>
        <begin position="256"/>
        <end position="348"/>
    </location>
</feature>
<dbReference type="GO" id="GO:0036088">
    <property type="term" value="P:D-serine catabolic process"/>
    <property type="evidence" value="ECO:0007669"/>
    <property type="project" value="TreeGrafter"/>
</dbReference>
<dbReference type="EMBL" id="PXYT01000043">
    <property type="protein sequence ID" value="PSR26070.1"/>
    <property type="molecule type" value="Genomic_DNA"/>
</dbReference>
<organism evidence="4 5">
    <name type="scientific">Sulfobacillus benefaciens</name>
    <dbReference type="NCBI Taxonomy" id="453960"/>
    <lineage>
        <taxon>Bacteria</taxon>
        <taxon>Bacillati</taxon>
        <taxon>Bacillota</taxon>
        <taxon>Clostridia</taxon>
        <taxon>Eubacteriales</taxon>
        <taxon>Clostridiales Family XVII. Incertae Sedis</taxon>
        <taxon>Sulfobacillus</taxon>
    </lineage>
</organism>
<comment type="caution">
    <text evidence="4">The sequence shown here is derived from an EMBL/GenBank/DDBJ whole genome shotgun (WGS) entry which is preliminary data.</text>
</comment>
<keyword evidence="2" id="KW-0456">Lyase</keyword>
<name>A0A2T2WV13_9FIRM</name>
<dbReference type="Gene3D" id="2.40.37.20">
    <property type="entry name" value="D-serine dehydratase-like domain"/>
    <property type="match status" value="1"/>
</dbReference>
<dbReference type="GO" id="GO:0008721">
    <property type="term" value="F:D-serine ammonia-lyase activity"/>
    <property type="evidence" value="ECO:0007669"/>
    <property type="project" value="TreeGrafter"/>
</dbReference>
<accession>A0A2T2WV13</accession>
<dbReference type="PANTHER" id="PTHR28004">
    <property type="entry name" value="ZGC:162816-RELATED"/>
    <property type="match status" value="1"/>
</dbReference>
<dbReference type="InterPro" id="IPR029066">
    <property type="entry name" value="PLP-binding_barrel"/>
</dbReference>
<protein>
    <submittedName>
        <fullName evidence="4">Alanine racemase</fullName>
    </submittedName>
</protein>
<evidence type="ECO:0000313" key="4">
    <source>
        <dbReference type="EMBL" id="PSR26070.1"/>
    </source>
</evidence>
<dbReference type="SMART" id="SM01119">
    <property type="entry name" value="D-ser_dehydrat"/>
    <property type="match status" value="1"/>
</dbReference>